<dbReference type="Proteomes" id="UP000683000">
    <property type="component" value="Unassembled WGS sequence"/>
</dbReference>
<reference evidence="1" key="1">
    <citation type="submission" date="2021-03" db="EMBL/GenBank/DDBJ databases">
        <title>Evolutionary innovations through gain and loss of genes in the ectomycorrhizal Boletales.</title>
        <authorList>
            <person name="Wu G."/>
            <person name="Miyauchi S."/>
            <person name="Morin E."/>
            <person name="Yang Z.-L."/>
            <person name="Xu J."/>
            <person name="Martin F.M."/>
        </authorList>
    </citation>
    <scope>NUCLEOTIDE SEQUENCE</scope>
    <source>
        <strain evidence="1">BR01</strain>
    </source>
</reference>
<dbReference type="OrthoDB" id="3261436at2759"/>
<dbReference type="AlphaFoldDB" id="A0A8I3A6C2"/>
<dbReference type="EMBL" id="JAGFBS010000030">
    <property type="protein sequence ID" value="KAG6372036.1"/>
    <property type="molecule type" value="Genomic_DNA"/>
</dbReference>
<protein>
    <submittedName>
        <fullName evidence="1">Uncharacterized protein</fullName>
    </submittedName>
</protein>
<accession>A0A8I3A6C2</accession>
<sequence length="195" mass="22666">MVEVVLRVEAHHWELKEFEKTIVPEQLERWRTEYAEWEENKLNSNPFNSWIMSITLSAMRLRLVEEESQDLTSRTDVPLHPEVSPLILISSGLDLQDLQCIQFESEQCAFNLLDPGAIWQVTLWVWGYMQDQFMDANTTPLHAVSCYTMARRATGCSNNEKDIANRPEKIKLNFPSELSPGTPCDPRLQRAEWDL</sequence>
<comment type="caution">
    <text evidence="1">The sequence shown here is derived from an EMBL/GenBank/DDBJ whole genome shotgun (WGS) entry which is preliminary data.</text>
</comment>
<organism evidence="1 2">
    <name type="scientific">Boletus reticuloceps</name>
    <dbReference type="NCBI Taxonomy" id="495285"/>
    <lineage>
        <taxon>Eukaryota</taxon>
        <taxon>Fungi</taxon>
        <taxon>Dikarya</taxon>
        <taxon>Basidiomycota</taxon>
        <taxon>Agaricomycotina</taxon>
        <taxon>Agaricomycetes</taxon>
        <taxon>Agaricomycetidae</taxon>
        <taxon>Boletales</taxon>
        <taxon>Boletineae</taxon>
        <taxon>Boletaceae</taxon>
        <taxon>Boletoideae</taxon>
        <taxon>Boletus</taxon>
    </lineage>
</organism>
<evidence type="ECO:0000313" key="1">
    <source>
        <dbReference type="EMBL" id="KAG6372036.1"/>
    </source>
</evidence>
<proteinExistence type="predicted"/>
<keyword evidence="2" id="KW-1185">Reference proteome</keyword>
<gene>
    <name evidence="1" type="ORF">JVT61DRAFT_8739</name>
</gene>
<evidence type="ECO:0000313" key="2">
    <source>
        <dbReference type="Proteomes" id="UP000683000"/>
    </source>
</evidence>
<name>A0A8I3A6C2_9AGAM</name>